<evidence type="ECO:0008006" key="4">
    <source>
        <dbReference type="Google" id="ProtNLM"/>
    </source>
</evidence>
<keyword evidence="1" id="KW-1133">Transmembrane helix</keyword>
<accession>A0A0M2GL48</accession>
<proteinExistence type="predicted"/>
<keyword evidence="1" id="KW-0812">Transmembrane</keyword>
<dbReference type="AlphaFoldDB" id="A0A0M2GL48"/>
<sequence length="191" mass="20902">MGGADGHGAGASTGPYGQAVVYEEKLPRRWTIVTTMVIAGWVAYQAGILLPEDSTVWFVILGFSTLIALVFNAVPISKRIYHRVHVRSGQLTVGRETIPVESLTVDSLREARDQPSDTEWAASLASRSREELAELRRRSRAAEPPRIMGGGWSVPTGMDQIVVETAQGESLLIATHHREALLDALMRARQT</sequence>
<feature type="transmembrane region" description="Helical" evidence="1">
    <location>
        <begin position="56"/>
        <end position="74"/>
    </location>
</feature>
<feature type="transmembrane region" description="Helical" evidence="1">
    <location>
        <begin position="30"/>
        <end position="50"/>
    </location>
</feature>
<reference evidence="3" key="1">
    <citation type="submission" date="2015-02" db="EMBL/GenBank/DDBJ databases">
        <authorList>
            <person name="Ju K.-S."/>
            <person name="Doroghazi J.R."/>
            <person name="Metcalf W."/>
        </authorList>
    </citation>
    <scope>NUCLEOTIDE SEQUENCE [LARGE SCALE GENOMIC DNA]</scope>
    <source>
        <strain evidence="3">NRRL B-16380</strain>
    </source>
</reference>
<keyword evidence="1" id="KW-0472">Membrane</keyword>
<comment type="caution">
    <text evidence="2">The sequence shown here is derived from an EMBL/GenBank/DDBJ whole genome shotgun (WGS) entry which is preliminary data.</text>
</comment>
<name>A0A0M2GL48_9ACTN</name>
<dbReference type="Proteomes" id="UP000034786">
    <property type="component" value="Unassembled WGS sequence"/>
</dbReference>
<keyword evidence="3" id="KW-1185">Reference proteome</keyword>
<gene>
    <name evidence="2" type="ORF">UK15_25675</name>
</gene>
<evidence type="ECO:0000313" key="3">
    <source>
        <dbReference type="Proteomes" id="UP000034786"/>
    </source>
</evidence>
<organism evidence="2 3">
    <name type="scientific">Streptomyces variegatus</name>
    <dbReference type="NCBI Taxonomy" id="284040"/>
    <lineage>
        <taxon>Bacteria</taxon>
        <taxon>Bacillati</taxon>
        <taxon>Actinomycetota</taxon>
        <taxon>Actinomycetes</taxon>
        <taxon>Kitasatosporales</taxon>
        <taxon>Streptomycetaceae</taxon>
        <taxon>Streptomyces</taxon>
    </lineage>
</organism>
<dbReference type="STRING" id="284040.UK15_25675"/>
<dbReference type="EMBL" id="JYJH01000021">
    <property type="protein sequence ID" value="KJK36488.1"/>
    <property type="molecule type" value="Genomic_DNA"/>
</dbReference>
<evidence type="ECO:0000256" key="1">
    <source>
        <dbReference type="SAM" id="Phobius"/>
    </source>
</evidence>
<protein>
    <recommendedName>
        <fullName evidence="4">DUF3093 domain-containing protein</fullName>
    </recommendedName>
</protein>
<dbReference type="PATRIC" id="fig|284040.3.peg.3486"/>
<evidence type="ECO:0000313" key="2">
    <source>
        <dbReference type="EMBL" id="KJK36488.1"/>
    </source>
</evidence>
<dbReference type="RefSeq" id="WP_031141050.1">
    <property type="nucleotide sequence ID" value="NZ_JYJH01000021.1"/>
</dbReference>